<evidence type="ECO:0000313" key="2">
    <source>
        <dbReference type="Proteomes" id="UP001202248"/>
    </source>
</evidence>
<reference evidence="1 2" key="1">
    <citation type="submission" date="2022-02" db="EMBL/GenBank/DDBJ databases">
        <authorList>
            <person name="Min J."/>
        </authorList>
    </citation>
    <scope>NUCLEOTIDE SEQUENCE [LARGE SCALE GENOMIC DNA]</scope>
    <source>
        <strain evidence="1 2">GR10-1</strain>
    </source>
</reference>
<gene>
    <name evidence="1" type="ORF">MKP09_08750</name>
</gene>
<accession>A0ABS9SI01</accession>
<name>A0ABS9SI01_9BACT</name>
<comment type="caution">
    <text evidence="1">The sequence shown here is derived from an EMBL/GenBank/DDBJ whole genome shotgun (WGS) entry which is preliminary data.</text>
</comment>
<proteinExistence type="predicted"/>
<dbReference type="EMBL" id="JAKWBL010000001">
    <property type="protein sequence ID" value="MCH5597987.1"/>
    <property type="molecule type" value="Genomic_DNA"/>
</dbReference>
<keyword evidence="2" id="KW-1185">Reference proteome</keyword>
<organism evidence="1 2">
    <name type="scientific">Niabella ginsengisoli</name>
    <dbReference type="NCBI Taxonomy" id="522298"/>
    <lineage>
        <taxon>Bacteria</taxon>
        <taxon>Pseudomonadati</taxon>
        <taxon>Bacteroidota</taxon>
        <taxon>Chitinophagia</taxon>
        <taxon>Chitinophagales</taxon>
        <taxon>Chitinophagaceae</taxon>
        <taxon>Niabella</taxon>
    </lineage>
</organism>
<evidence type="ECO:0000313" key="1">
    <source>
        <dbReference type="EMBL" id="MCH5597987.1"/>
    </source>
</evidence>
<protein>
    <recommendedName>
        <fullName evidence="3">DUF2116 family Zn-ribbon domain-containing protein</fullName>
    </recommendedName>
</protein>
<dbReference type="Proteomes" id="UP001202248">
    <property type="component" value="Unassembled WGS sequence"/>
</dbReference>
<sequence length="120" mass="14396">MINLCLCCQAPITKGRSDKKFCSSGCKDNFYNAIKSEEQKEIGRIDTILKRNRRILKKLFNPRKEETFVHRETLIREGFEFEFHTHHYATKYQSYEYLFCYDYGYRLAGGHLYKVIKSFK</sequence>
<dbReference type="RefSeq" id="WP_240827336.1">
    <property type="nucleotide sequence ID" value="NZ_JAKWBL010000001.1"/>
</dbReference>
<evidence type="ECO:0008006" key="3">
    <source>
        <dbReference type="Google" id="ProtNLM"/>
    </source>
</evidence>